<keyword evidence="15" id="KW-0966">Cell projection</keyword>
<keyword evidence="4 13" id="KW-0813">Transport</keyword>
<proteinExistence type="inferred from homology"/>
<evidence type="ECO:0000256" key="7">
    <source>
        <dbReference type="ARBA" id="ARBA00022795"/>
    </source>
</evidence>
<accession>A0ABV8V7C3</accession>
<evidence type="ECO:0000256" key="9">
    <source>
        <dbReference type="ARBA" id="ARBA00022989"/>
    </source>
</evidence>
<keyword evidence="15" id="KW-0969">Cilium</keyword>
<evidence type="ECO:0000313" key="16">
    <source>
        <dbReference type="Proteomes" id="UP001595840"/>
    </source>
</evidence>
<dbReference type="RefSeq" id="WP_290263343.1">
    <property type="nucleotide sequence ID" value="NZ_JAUFQG010000004.1"/>
</dbReference>
<dbReference type="Pfam" id="PF01312">
    <property type="entry name" value="Bac_export_2"/>
    <property type="match status" value="1"/>
</dbReference>
<keyword evidence="10 13" id="KW-0472">Membrane</keyword>
<comment type="caution">
    <text evidence="13">Lacks conserved residue(s) required for the propagation of feature annotation.</text>
</comment>
<gene>
    <name evidence="13 15" type="primary">flhB</name>
    <name evidence="15" type="ORF">ACFOX3_15905</name>
</gene>
<feature type="transmembrane region" description="Helical" evidence="13">
    <location>
        <begin position="145"/>
        <end position="169"/>
    </location>
</feature>
<evidence type="ECO:0000256" key="12">
    <source>
        <dbReference type="ARBA" id="ARBA00025078"/>
    </source>
</evidence>
<evidence type="ECO:0000256" key="14">
    <source>
        <dbReference type="SAM" id="MobiDB-lite"/>
    </source>
</evidence>
<dbReference type="PANTHER" id="PTHR30531:SF12">
    <property type="entry name" value="FLAGELLAR BIOSYNTHETIC PROTEIN FLHB"/>
    <property type="match status" value="1"/>
</dbReference>
<evidence type="ECO:0000256" key="6">
    <source>
        <dbReference type="ARBA" id="ARBA00022692"/>
    </source>
</evidence>
<evidence type="ECO:0000313" key="15">
    <source>
        <dbReference type="EMBL" id="MFC4363801.1"/>
    </source>
</evidence>
<dbReference type="Gene3D" id="6.10.250.2080">
    <property type="match status" value="1"/>
</dbReference>
<dbReference type="SUPFAM" id="SSF160544">
    <property type="entry name" value="EscU C-terminal domain-like"/>
    <property type="match status" value="1"/>
</dbReference>
<feature type="transmembrane region" description="Helical" evidence="13">
    <location>
        <begin position="189"/>
        <end position="216"/>
    </location>
</feature>
<dbReference type="Proteomes" id="UP001595840">
    <property type="component" value="Unassembled WGS sequence"/>
</dbReference>
<feature type="region of interest" description="Disordered" evidence="14">
    <location>
        <begin position="358"/>
        <end position="378"/>
    </location>
</feature>
<keyword evidence="16" id="KW-1185">Reference proteome</keyword>
<evidence type="ECO:0000256" key="13">
    <source>
        <dbReference type="RuleBase" id="RU364091"/>
    </source>
</evidence>
<reference evidence="16" key="1">
    <citation type="journal article" date="2019" name="Int. J. Syst. Evol. Microbiol.">
        <title>The Global Catalogue of Microorganisms (GCM) 10K type strain sequencing project: providing services to taxonomists for standard genome sequencing and annotation.</title>
        <authorList>
            <consortium name="The Broad Institute Genomics Platform"/>
            <consortium name="The Broad Institute Genome Sequencing Center for Infectious Disease"/>
            <person name="Wu L."/>
            <person name="Ma J."/>
        </authorList>
    </citation>
    <scope>NUCLEOTIDE SEQUENCE [LARGE SCALE GENOMIC DNA]</scope>
    <source>
        <strain evidence="16">CECT 8570</strain>
    </source>
</reference>
<comment type="subcellular location">
    <subcellularLocation>
        <location evidence="1">Cell membrane</location>
        <topology evidence="1">Multi-pass membrane protein</topology>
    </subcellularLocation>
</comment>
<keyword evidence="9 13" id="KW-1133">Transmembrane helix</keyword>
<dbReference type="Gene3D" id="3.40.1690.10">
    <property type="entry name" value="secretion proteins EscU"/>
    <property type="match status" value="1"/>
</dbReference>
<keyword evidence="6 13" id="KW-0812">Transmembrane</keyword>
<dbReference type="InterPro" id="IPR006135">
    <property type="entry name" value="T3SS_substrate_exporter"/>
</dbReference>
<evidence type="ECO:0000256" key="3">
    <source>
        <dbReference type="ARBA" id="ARBA00021622"/>
    </source>
</evidence>
<feature type="transmembrane region" description="Helical" evidence="13">
    <location>
        <begin position="99"/>
        <end position="124"/>
    </location>
</feature>
<comment type="similarity">
    <text evidence="2 13">Belongs to the type III secretion exporter family.</text>
</comment>
<evidence type="ECO:0000256" key="10">
    <source>
        <dbReference type="ARBA" id="ARBA00023136"/>
    </source>
</evidence>
<name>A0ABV8V7C3_9GAMM</name>
<keyword evidence="11 13" id="KW-1006">Bacterial flagellum protein export</keyword>
<evidence type="ECO:0000256" key="5">
    <source>
        <dbReference type="ARBA" id="ARBA00022475"/>
    </source>
</evidence>
<protein>
    <recommendedName>
        <fullName evidence="3 13">Flagellar biosynthetic protein FlhB</fullName>
    </recommendedName>
</protein>
<dbReference type="NCBIfam" id="TIGR00328">
    <property type="entry name" value="flhB"/>
    <property type="match status" value="1"/>
</dbReference>
<organism evidence="15 16">
    <name type="scientific">Simiduia curdlanivorans</name>
    <dbReference type="NCBI Taxonomy" id="1492769"/>
    <lineage>
        <taxon>Bacteria</taxon>
        <taxon>Pseudomonadati</taxon>
        <taxon>Pseudomonadota</taxon>
        <taxon>Gammaproteobacteria</taxon>
        <taxon>Cellvibrionales</taxon>
        <taxon>Cellvibrionaceae</taxon>
        <taxon>Simiduia</taxon>
    </lineage>
</organism>
<dbReference type="PANTHER" id="PTHR30531">
    <property type="entry name" value="FLAGELLAR BIOSYNTHETIC PROTEIN FLHB"/>
    <property type="match status" value="1"/>
</dbReference>
<evidence type="ECO:0000256" key="2">
    <source>
        <dbReference type="ARBA" id="ARBA00010690"/>
    </source>
</evidence>
<dbReference type="InterPro" id="IPR029025">
    <property type="entry name" value="T3SS_substrate_exporter_C"/>
</dbReference>
<sequence length="378" mass="41390">MADDKDSSQEKTEEATPRKLEKAREDGQVPRSKELTTTVLLVTGTLALLASGEFLTKKLVKVFNHNMVLERSAIFDTSQMLTHIGVAMFDAILGLAPLFLALAVAAFIGPIALGGWLVSAKALMPKLNRMSLLEGLKRMFSIKSIVELLKAIAKVGVILTLAIILLKALRAELLGLASEAIMPAIAHAAWLAIISAIVLSASTFVIAVVDVPFQIWDHAKKLRMSMQDIKDEYKDTEGKPEVKSRVRQLQREMANARMMSAVPEADVIITNPTHYSVALKYDPETMATPILVAKGVDFTALKIREIANAHNIEIVESPPLARSIYNTTEVDSEVPAGLFVAVAQVLAYVFQIRNYRRGKGAKPKKPSGIQIPPNLRYD</sequence>
<keyword evidence="8 13" id="KW-0653">Protein transport</keyword>
<comment type="function">
    <text evidence="12 13">Required for formation of the rod structure in the basal body of the flagellar apparatus. Together with FliI and FliH, may constitute the export apparatus of flagellin.</text>
</comment>
<feature type="region of interest" description="Disordered" evidence="14">
    <location>
        <begin position="1"/>
        <end position="31"/>
    </location>
</feature>
<dbReference type="EMBL" id="JBHSCX010000021">
    <property type="protein sequence ID" value="MFC4363801.1"/>
    <property type="molecule type" value="Genomic_DNA"/>
</dbReference>
<keyword evidence="5 13" id="KW-1003">Cell membrane</keyword>
<keyword evidence="7 13" id="KW-1005">Bacterial flagellum biogenesis</keyword>
<keyword evidence="15" id="KW-0282">Flagellum</keyword>
<evidence type="ECO:0000256" key="4">
    <source>
        <dbReference type="ARBA" id="ARBA00022448"/>
    </source>
</evidence>
<evidence type="ECO:0000256" key="1">
    <source>
        <dbReference type="ARBA" id="ARBA00004651"/>
    </source>
</evidence>
<dbReference type="PRINTS" id="PR00950">
    <property type="entry name" value="TYPE3IMSPROT"/>
</dbReference>
<evidence type="ECO:0000256" key="8">
    <source>
        <dbReference type="ARBA" id="ARBA00022927"/>
    </source>
</evidence>
<comment type="caution">
    <text evidence="15">The sequence shown here is derived from an EMBL/GenBank/DDBJ whole genome shotgun (WGS) entry which is preliminary data.</text>
</comment>
<evidence type="ECO:0000256" key="11">
    <source>
        <dbReference type="ARBA" id="ARBA00023225"/>
    </source>
</evidence>
<dbReference type="InterPro" id="IPR006136">
    <property type="entry name" value="FlhB"/>
</dbReference>